<dbReference type="FunFam" id="1.20.1250.20:FF:000057">
    <property type="entry name" value="MFS general substrate transporter"/>
    <property type="match status" value="1"/>
</dbReference>
<evidence type="ECO:0000256" key="7">
    <source>
        <dbReference type="SAM" id="Phobius"/>
    </source>
</evidence>
<dbReference type="SUPFAM" id="SSF103473">
    <property type="entry name" value="MFS general substrate transporter"/>
    <property type="match status" value="1"/>
</dbReference>
<feature type="transmembrane region" description="Helical" evidence="7">
    <location>
        <begin position="480"/>
        <end position="503"/>
    </location>
</feature>
<evidence type="ECO:0000256" key="4">
    <source>
        <dbReference type="ARBA" id="ARBA00022857"/>
    </source>
</evidence>
<dbReference type="Gene3D" id="1.20.1250.20">
    <property type="entry name" value="MFS general substrate transporter like domains"/>
    <property type="match status" value="1"/>
</dbReference>
<dbReference type="InterPro" id="IPR020846">
    <property type="entry name" value="MFS_dom"/>
</dbReference>
<dbReference type="SUPFAM" id="SSF51735">
    <property type="entry name" value="NAD(P)-binding Rossmann-fold domains"/>
    <property type="match status" value="1"/>
</dbReference>
<dbReference type="InterPro" id="IPR036259">
    <property type="entry name" value="MFS_trans_sf"/>
</dbReference>
<feature type="transmembrane region" description="Helical" evidence="7">
    <location>
        <begin position="771"/>
        <end position="793"/>
    </location>
</feature>
<evidence type="ECO:0000313" key="9">
    <source>
        <dbReference type="EMBL" id="QKX53105.1"/>
    </source>
</evidence>
<keyword evidence="10" id="KW-1185">Reference proteome</keyword>
<dbReference type="RefSeq" id="XP_035339284.1">
    <property type="nucleotide sequence ID" value="XM_035483391.1"/>
</dbReference>
<dbReference type="PRINTS" id="PR00081">
    <property type="entry name" value="GDHRDH"/>
</dbReference>
<feature type="domain" description="Major facilitator superfamily (MFS) profile" evidence="8">
    <location>
        <begin position="388"/>
        <end position="796"/>
    </location>
</feature>
<organism evidence="9 10">
    <name type="scientific">Talaromyces rugulosus</name>
    <name type="common">Penicillium rugulosum</name>
    <dbReference type="NCBI Taxonomy" id="121627"/>
    <lineage>
        <taxon>Eukaryota</taxon>
        <taxon>Fungi</taxon>
        <taxon>Dikarya</taxon>
        <taxon>Ascomycota</taxon>
        <taxon>Pezizomycotina</taxon>
        <taxon>Eurotiomycetes</taxon>
        <taxon>Eurotiomycetidae</taxon>
        <taxon>Eurotiales</taxon>
        <taxon>Trichocomaceae</taxon>
        <taxon>Talaromyces</taxon>
        <taxon>Talaromyces sect. Islandici</taxon>
    </lineage>
</organism>
<evidence type="ECO:0000256" key="5">
    <source>
        <dbReference type="ARBA" id="ARBA00022989"/>
    </source>
</evidence>
<dbReference type="Pfam" id="PF07690">
    <property type="entry name" value="MFS_1"/>
    <property type="match status" value="1"/>
</dbReference>
<keyword evidence="5 7" id="KW-1133">Transmembrane helix</keyword>
<evidence type="ECO:0000259" key="8">
    <source>
        <dbReference type="PROSITE" id="PS50850"/>
    </source>
</evidence>
<dbReference type="InterPro" id="IPR011701">
    <property type="entry name" value="MFS"/>
</dbReference>
<dbReference type="PROSITE" id="PS50850">
    <property type="entry name" value="MFS"/>
    <property type="match status" value="1"/>
</dbReference>
<dbReference type="InterPro" id="IPR020904">
    <property type="entry name" value="Sc_DH/Rdtase_CS"/>
</dbReference>
<dbReference type="PANTHER" id="PTHR43791">
    <property type="entry name" value="PERMEASE-RELATED"/>
    <property type="match status" value="1"/>
</dbReference>
<feature type="transmembrane region" description="Helical" evidence="7">
    <location>
        <begin position="681"/>
        <end position="704"/>
    </location>
</feature>
<dbReference type="AlphaFoldDB" id="A0A7H8QI36"/>
<evidence type="ECO:0000256" key="1">
    <source>
        <dbReference type="ARBA" id="ARBA00004141"/>
    </source>
</evidence>
<protein>
    <recommendedName>
        <fullName evidence="8">Major facilitator superfamily (MFS) profile domain-containing protein</fullName>
    </recommendedName>
</protein>
<proteinExistence type="predicted"/>
<accession>A0A7H8QI36</accession>
<dbReference type="Proteomes" id="UP000509510">
    <property type="component" value="Chromosome I"/>
</dbReference>
<keyword evidence="2" id="KW-0813">Transport</keyword>
<feature type="transmembrane region" description="Helical" evidence="7">
    <location>
        <begin position="515"/>
        <end position="535"/>
    </location>
</feature>
<feature type="transmembrane region" description="Helical" evidence="7">
    <location>
        <begin position="743"/>
        <end position="765"/>
    </location>
</feature>
<gene>
    <name evidence="9" type="ORF">TRUGW13939_00177</name>
</gene>
<dbReference type="InterPro" id="IPR036291">
    <property type="entry name" value="NAD(P)-bd_dom_sf"/>
</dbReference>
<dbReference type="InterPro" id="IPR002347">
    <property type="entry name" value="SDR_fam"/>
</dbReference>
<name>A0A7H8QI36_TALRU</name>
<dbReference type="GO" id="GO:0016020">
    <property type="term" value="C:membrane"/>
    <property type="evidence" value="ECO:0007669"/>
    <property type="project" value="UniProtKB-SubCell"/>
</dbReference>
<feature type="transmembrane region" description="Helical" evidence="7">
    <location>
        <begin position="620"/>
        <end position="641"/>
    </location>
</feature>
<evidence type="ECO:0000256" key="6">
    <source>
        <dbReference type="ARBA" id="ARBA00023136"/>
    </source>
</evidence>
<feature type="transmembrane region" description="Helical" evidence="7">
    <location>
        <begin position="653"/>
        <end position="674"/>
    </location>
</feature>
<feature type="transmembrane region" description="Helical" evidence="7">
    <location>
        <begin position="425"/>
        <end position="442"/>
    </location>
</feature>
<comment type="subcellular location">
    <subcellularLocation>
        <location evidence="1">Membrane</location>
        <topology evidence="1">Multi-pass membrane protein</topology>
    </subcellularLocation>
</comment>
<dbReference type="PANTHER" id="PTHR43791:SF23">
    <property type="entry name" value="MAJOR FACILITATOR SUPERFAMILY (MFS) PROFILE DOMAIN-CONTAINING PROTEIN"/>
    <property type="match status" value="1"/>
</dbReference>
<keyword evidence="3 7" id="KW-0812">Transmembrane</keyword>
<dbReference type="OrthoDB" id="2250022at2759"/>
<keyword evidence="4" id="KW-0521">NADP</keyword>
<dbReference type="EMBL" id="CP055898">
    <property type="protein sequence ID" value="QKX53105.1"/>
    <property type="molecule type" value="Genomic_DNA"/>
</dbReference>
<feature type="transmembrane region" description="Helical" evidence="7">
    <location>
        <begin position="710"/>
        <end position="731"/>
    </location>
</feature>
<dbReference type="Pfam" id="PF00106">
    <property type="entry name" value="adh_short"/>
    <property type="match status" value="1"/>
</dbReference>
<dbReference type="PROSITE" id="PS00061">
    <property type="entry name" value="ADH_SHORT"/>
    <property type="match status" value="1"/>
</dbReference>
<evidence type="ECO:0000313" key="10">
    <source>
        <dbReference type="Proteomes" id="UP000509510"/>
    </source>
</evidence>
<dbReference type="KEGG" id="trg:TRUGW13939_00177"/>
<evidence type="ECO:0000256" key="2">
    <source>
        <dbReference type="ARBA" id="ARBA00022448"/>
    </source>
</evidence>
<feature type="transmembrane region" description="Helical" evidence="7">
    <location>
        <begin position="454"/>
        <end position="474"/>
    </location>
</feature>
<sequence length="831" mass="90819">MAQQHVSFKIEELFSVKNKVVVVTGGGSGLGKAIAEGFAVNGAKVYISGRRGEVLEAAAKEIGGDVHVIQGDVQTKEGCEKIVEAVKSQETHIDTLINCAGVNSPWRVKANDHNDADQVENLLVNGLIEEDFNRSNQSEWMQSFETYQTLIIPVNVNGVYFLTVNFISLLRKSADPNVCVISSIAGLSNQRSVASLTYSVSKAATIQLAKLLAGRLHPMKIRVNTICPGIFPSEMTGVTSGKHEYNLNHQAEKAALRSTAGRPGRPEEIVAPVLLLSSPGGGYMNCALLTVDGGRLMGVSINDGIRMPENTYTAGQRYTTTKQATNNNMATALSADDDLKSGADHIEVEDYGKQVNDIIVKPESLRHLSADELKSLETKMVRKIDMVIMPIMAVLYILNYVDRSALAAAKVYGIMEDLNMSTQDFATAISILFAGYIPFQIPSNLIMTKIPRPGFYICSAATIWGTVSGCTAAVKSYHGLLAIRVMLGVTEAVFFPGVIYLMSAWYTKNELGKRLAFLFICQMLGSAFGGFVAAACLTLDGRYGIAGWRWLFIVEGVTTVGCGLISAMFMPEYPHKARLLKPVERDYAVWRLEVEAGAGEAHEESTVFNGFKLAILDPKIWALVWCMGMSQAMGGTTSFFPSIVETLGYNRNITLLLTAPPYVLASIVFWFISYFSDRKNIIYPIITSALAVSVVAYVVAMSTLEMGPRYFAMMLMPTVCAGPQILLYKTLNIHMARPYPKRAAGVAMINAIGGISNVWVSYLFYDPPHYYAAFGAILGCAISFFIVITGYLMHVRKMNKCLSGTPEDQLRAMKGGVTQQQVDLGWRYVGY</sequence>
<dbReference type="GeneID" id="55987693"/>
<evidence type="ECO:0000256" key="3">
    <source>
        <dbReference type="ARBA" id="ARBA00022692"/>
    </source>
</evidence>
<keyword evidence="6 7" id="KW-0472">Membrane</keyword>
<reference evidence="10" key="1">
    <citation type="submission" date="2020-06" db="EMBL/GenBank/DDBJ databases">
        <title>A chromosome-scale genome assembly of Talaromyces rugulosus W13939.</title>
        <authorList>
            <person name="Wang B."/>
            <person name="Guo L."/>
            <person name="Ye K."/>
            <person name="Wang L."/>
        </authorList>
    </citation>
    <scope>NUCLEOTIDE SEQUENCE [LARGE SCALE GENOMIC DNA]</scope>
    <source>
        <strain evidence="10">W13939</strain>
    </source>
</reference>
<dbReference type="Gene3D" id="3.40.50.720">
    <property type="entry name" value="NAD(P)-binding Rossmann-like Domain"/>
    <property type="match status" value="1"/>
</dbReference>
<dbReference type="GO" id="GO:0022857">
    <property type="term" value="F:transmembrane transporter activity"/>
    <property type="evidence" value="ECO:0007669"/>
    <property type="project" value="InterPro"/>
</dbReference>
<feature type="transmembrane region" description="Helical" evidence="7">
    <location>
        <begin position="547"/>
        <end position="570"/>
    </location>
</feature>